<evidence type="ECO:0000256" key="1">
    <source>
        <dbReference type="ARBA" id="ARBA00004239"/>
    </source>
</evidence>
<comment type="caution">
    <text evidence="6">The sequence shown here is derived from an EMBL/GenBank/DDBJ whole genome shotgun (WGS) entry which is preliminary data.</text>
</comment>
<dbReference type="FunFam" id="2.40.70.10:FF:000041">
    <property type="entry name" value="Basic 7S globulin"/>
    <property type="match status" value="1"/>
</dbReference>
<dbReference type="InterPro" id="IPR033121">
    <property type="entry name" value="PEPTIDASE_A1"/>
</dbReference>
<dbReference type="Pfam" id="PF14543">
    <property type="entry name" value="TAXi_N"/>
    <property type="match status" value="1"/>
</dbReference>
<reference evidence="6 7" key="1">
    <citation type="submission" date="2024-01" db="EMBL/GenBank/DDBJ databases">
        <title>The genomes of 5 underutilized Papilionoideae crops provide insights into root nodulation and disease resistanc.</title>
        <authorList>
            <person name="Jiang F."/>
        </authorList>
    </citation>
    <scope>NUCLEOTIDE SEQUENCE [LARGE SCALE GENOMIC DNA]</scope>
    <source>
        <strain evidence="6">DUOXIRENSHENG_FW03</strain>
        <tissue evidence="6">Leaves</tissue>
    </source>
</reference>
<dbReference type="GO" id="GO:0004190">
    <property type="term" value="F:aspartic-type endopeptidase activity"/>
    <property type="evidence" value="ECO:0007669"/>
    <property type="project" value="InterPro"/>
</dbReference>
<sequence>MERIEEGSWANENGLAYISAAAATQRRHLSISLSSITTLSHSAMASSFLFLALSMTLLSHAHTSASSLTLPVTKDHSTHQYLTSLSQGTPVEPAQFVLDLSGSLLWVNCASRNTPSSTLGPIFHRSIRCLTAKGPEIETHRWLSSLANPVDQDQPCQVPAENTVTGKRVSEGELVEDLFQSSHQLLFTCAPTLLLNGLATGAKGMLGLDRSRTSFSSQLFHSLASQRKVSLCLSPSSGILQFGKIPHHSEILRSLTFTPLLSNPDPSININSVKINGKKVSFDTPLVGGAQLSTVVPYTTLQTSIYTNFHTAYLKAASSLNITRVDPVSPFGLCFASNSVGTSQAGPNVPVIDLVLQSEMVKWTIYGRNSMVHVTNHVMCLGFVDGGQNPTNPIVIGGYQLEDVLVQFDFDTSMLGFSPSLLTKHATCSHFKSASSLLP</sequence>
<dbReference type="Proteomes" id="UP001386955">
    <property type="component" value="Unassembled WGS sequence"/>
</dbReference>
<dbReference type="InterPro" id="IPR001461">
    <property type="entry name" value="Aspartic_peptidase_A1"/>
</dbReference>
<dbReference type="GO" id="GO:0006508">
    <property type="term" value="P:proteolysis"/>
    <property type="evidence" value="ECO:0007669"/>
    <property type="project" value="InterPro"/>
</dbReference>
<dbReference type="PANTHER" id="PTHR47965:SF46">
    <property type="entry name" value="BASIC 7S GLOBULIN-LIKE"/>
    <property type="match status" value="1"/>
</dbReference>
<dbReference type="PROSITE" id="PS51767">
    <property type="entry name" value="PEPTIDASE_A1"/>
    <property type="match status" value="1"/>
</dbReference>
<protein>
    <recommendedName>
        <fullName evidence="5">Peptidase A1 domain-containing protein</fullName>
    </recommendedName>
</protein>
<name>A0AAN9T589_PSOTE</name>
<evidence type="ECO:0000256" key="4">
    <source>
        <dbReference type="ARBA" id="ARBA00022729"/>
    </source>
</evidence>
<comment type="similarity">
    <text evidence="2">Belongs to the peptidase A1 family.</text>
</comment>
<gene>
    <name evidence="6" type="ORF">VNO78_04172</name>
</gene>
<dbReference type="EMBL" id="JAYMYS010000001">
    <property type="protein sequence ID" value="KAK7412648.1"/>
    <property type="molecule type" value="Genomic_DNA"/>
</dbReference>
<keyword evidence="4" id="KW-0732">Signal</keyword>
<evidence type="ECO:0000313" key="6">
    <source>
        <dbReference type="EMBL" id="KAK7412648.1"/>
    </source>
</evidence>
<comment type="subcellular location">
    <subcellularLocation>
        <location evidence="1">Secreted</location>
        <location evidence="1">Extracellular space</location>
    </subcellularLocation>
</comment>
<dbReference type="Gene3D" id="2.40.70.10">
    <property type="entry name" value="Acid Proteases"/>
    <property type="match status" value="2"/>
</dbReference>
<proteinExistence type="inferred from homology"/>
<evidence type="ECO:0000256" key="2">
    <source>
        <dbReference type="ARBA" id="ARBA00007447"/>
    </source>
</evidence>
<evidence type="ECO:0000256" key="3">
    <source>
        <dbReference type="ARBA" id="ARBA00022525"/>
    </source>
</evidence>
<dbReference type="InterPro" id="IPR032861">
    <property type="entry name" value="TAXi_N"/>
</dbReference>
<feature type="domain" description="Peptidase A1" evidence="5">
    <location>
        <begin position="81"/>
        <end position="418"/>
    </location>
</feature>
<accession>A0AAN9T589</accession>
<organism evidence="6 7">
    <name type="scientific">Psophocarpus tetragonolobus</name>
    <name type="common">Winged bean</name>
    <name type="synonym">Dolichos tetragonolobus</name>
    <dbReference type="NCBI Taxonomy" id="3891"/>
    <lineage>
        <taxon>Eukaryota</taxon>
        <taxon>Viridiplantae</taxon>
        <taxon>Streptophyta</taxon>
        <taxon>Embryophyta</taxon>
        <taxon>Tracheophyta</taxon>
        <taxon>Spermatophyta</taxon>
        <taxon>Magnoliopsida</taxon>
        <taxon>eudicotyledons</taxon>
        <taxon>Gunneridae</taxon>
        <taxon>Pentapetalae</taxon>
        <taxon>rosids</taxon>
        <taxon>fabids</taxon>
        <taxon>Fabales</taxon>
        <taxon>Fabaceae</taxon>
        <taxon>Papilionoideae</taxon>
        <taxon>50 kb inversion clade</taxon>
        <taxon>NPAAA clade</taxon>
        <taxon>indigoferoid/millettioid clade</taxon>
        <taxon>Phaseoleae</taxon>
        <taxon>Psophocarpus</taxon>
    </lineage>
</organism>
<evidence type="ECO:0000259" key="5">
    <source>
        <dbReference type="PROSITE" id="PS51767"/>
    </source>
</evidence>
<dbReference type="Pfam" id="PF14541">
    <property type="entry name" value="TAXi_C"/>
    <property type="match status" value="1"/>
</dbReference>
<dbReference type="AlphaFoldDB" id="A0AAN9T589"/>
<dbReference type="PANTHER" id="PTHR47965">
    <property type="entry name" value="ASPARTYL PROTEASE-RELATED"/>
    <property type="match status" value="1"/>
</dbReference>
<dbReference type="SUPFAM" id="SSF50630">
    <property type="entry name" value="Acid proteases"/>
    <property type="match status" value="1"/>
</dbReference>
<keyword evidence="7" id="KW-1185">Reference proteome</keyword>
<dbReference type="InterPro" id="IPR021109">
    <property type="entry name" value="Peptidase_aspartic_dom_sf"/>
</dbReference>
<keyword evidence="3" id="KW-0964">Secreted</keyword>
<evidence type="ECO:0000313" key="7">
    <source>
        <dbReference type="Proteomes" id="UP001386955"/>
    </source>
</evidence>
<dbReference type="GO" id="GO:0005576">
    <property type="term" value="C:extracellular region"/>
    <property type="evidence" value="ECO:0007669"/>
    <property type="project" value="UniProtKB-SubCell"/>
</dbReference>
<dbReference type="InterPro" id="IPR032799">
    <property type="entry name" value="TAXi_C"/>
</dbReference>